<dbReference type="GO" id="GO:0016301">
    <property type="term" value="F:kinase activity"/>
    <property type="evidence" value="ECO:0007669"/>
    <property type="project" value="UniProtKB-KW"/>
</dbReference>
<dbReference type="EMBL" id="GGEC01022505">
    <property type="protein sequence ID" value="MBX02989.1"/>
    <property type="molecule type" value="Transcribed_RNA"/>
</dbReference>
<sequence length="70" mass="8037">MPYPAWVLLTCTIVHWGPTRLQIFCGPGLELFFYFLGLVVKLKHRPSIVHPCLNEVMDSSIKILSDLFFS</sequence>
<organism evidence="1">
    <name type="scientific">Rhizophora mucronata</name>
    <name type="common">Asiatic mangrove</name>
    <dbReference type="NCBI Taxonomy" id="61149"/>
    <lineage>
        <taxon>Eukaryota</taxon>
        <taxon>Viridiplantae</taxon>
        <taxon>Streptophyta</taxon>
        <taxon>Embryophyta</taxon>
        <taxon>Tracheophyta</taxon>
        <taxon>Spermatophyta</taxon>
        <taxon>Magnoliopsida</taxon>
        <taxon>eudicotyledons</taxon>
        <taxon>Gunneridae</taxon>
        <taxon>Pentapetalae</taxon>
        <taxon>rosids</taxon>
        <taxon>fabids</taxon>
        <taxon>Malpighiales</taxon>
        <taxon>Rhizophoraceae</taxon>
        <taxon>Rhizophora</taxon>
    </lineage>
</organism>
<evidence type="ECO:0000313" key="1">
    <source>
        <dbReference type="EMBL" id="MBX02989.1"/>
    </source>
</evidence>
<dbReference type="AlphaFoldDB" id="A0A2P2KB75"/>
<protein>
    <submittedName>
        <fullName evidence="1">Phosphoenolpyruvate carboxykinase ATP</fullName>
    </submittedName>
</protein>
<proteinExistence type="predicted"/>
<reference evidence="1" key="1">
    <citation type="submission" date="2018-02" db="EMBL/GenBank/DDBJ databases">
        <title>Rhizophora mucronata_Transcriptome.</title>
        <authorList>
            <person name="Meera S.P."/>
            <person name="Sreeshan A."/>
            <person name="Augustine A."/>
        </authorList>
    </citation>
    <scope>NUCLEOTIDE SEQUENCE</scope>
    <source>
        <tissue evidence="1">Leaf</tissue>
    </source>
</reference>
<keyword evidence="1" id="KW-0418">Kinase</keyword>
<accession>A0A2P2KB75</accession>
<keyword evidence="1" id="KW-0808">Transferase</keyword>
<name>A0A2P2KB75_RHIMU</name>
<keyword evidence="1" id="KW-0670">Pyruvate</keyword>